<feature type="compositionally biased region" description="Low complexity" evidence="18">
    <location>
        <begin position="1050"/>
        <end position="1075"/>
    </location>
</feature>
<dbReference type="FunFam" id="3.30.40.10:FF:000225">
    <property type="entry name" value="Death-inducer obliterator 1"/>
    <property type="match status" value="1"/>
</dbReference>
<keyword evidence="2" id="KW-0488">Methylation</keyword>
<feature type="compositionally biased region" description="Basic residues" evidence="18">
    <location>
        <begin position="259"/>
        <end position="275"/>
    </location>
</feature>
<evidence type="ECO:0000256" key="17">
    <source>
        <dbReference type="PROSITE-ProRule" id="PRU00146"/>
    </source>
</evidence>
<dbReference type="InterPro" id="IPR036575">
    <property type="entry name" value="TFIIS_cen_dom_sf"/>
</dbReference>
<protein>
    <recommendedName>
        <fullName evidence="15">Death-inducer obliterator 1</fullName>
    </recommendedName>
    <alternativeName>
        <fullName evidence="16">Death-associated transcription factor 1</fullName>
    </alternativeName>
</protein>
<reference evidence="21" key="1">
    <citation type="submission" date="2021-01" db="EMBL/GenBank/DDBJ databases">
        <authorList>
            <person name="Zahm M."/>
            <person name="Roques C."/>
            <person name="Cabau C."/>
            <person name="Klopp C."/>
            <person name="Donnadieu C."/>
            <person name="Jouanno E."/>
            <person name="Lampietro C."/>
            <person name="Louis A."/>
            <person name="Herpin A."/>
            <person name="Echchiki A."/>
            <person name="Berthelot C."/>
            <person name="Parey E."/>
            <person name="Roest-Crollius H."/>
            <person name="Braasch I."/>
            <person name="Postlethwait J."/>
            <person name="Bobe J."/>
            <person name="Montfort J."/>
            <person name="Bouchez O."/>
            <person name="Begum T."/>
            <person name="Mejri S."/>
            <person name="Adams A."/>
            <person name="Chen W.-J."/>
            <person name="Guiguen Y."/>
        </authorList>
    </citation>
    <scope>NUCLEOTIDE SEQUENCE</scope>
    <source>
        <tissue evidence="21">Blood</tissue>
    </source>
</reference>
<evidence type="ECO:0000259" key="20">
    <source>
        <dbReference type="PROSITE" id="PS51321"/>
    </source>
</evidence>
<dbReference type="GO" id="GO:0097190">
    <property type="term" value="P:apoptotic signaling pathway"/>
    <property type="evidence" value="ECO:0007669"/>
    <property type="project" value="InterPro"/>
</dbReference>
<evidence type="ECO:0000256" key="14">
    <source>
        <dbReference type="ARBA" id="ARBA00065323"/>
    </source>
</evidence>
<feature type="compositionally biased region" description="Basic and acidic residues" evidence="18">
    <location>
        <begin position="153"/>
        <end position="164"/>
    </location>
</feature>
<keyword evidence="5" id="KW-0597">Phosphoprotein</keyword>
<feature type="compositionally biased region" description="Polar residues" evidence="18">
    <location>
        <begin position="16"/>
        <end position="29"/>
    </location>
</feature>
<feature type="compositionally biased region" description="Basic and acidic residues" evidence="18">
    <location>
        <begin position="1624"/>
        <end position="1639"/>
    </location>
</feature>
<feature type="compositionally biased region" description="Basic and acidic residues" evidence="18">
    <location>
        <begin position="1532"/>
        <end position="1556"/>
    </location>
</feature>
<evidence type="ECO:0000256" key="5">
    <source>
        <dbReference type="ARBA" id="ARBA00022553"/>
    </source>
</evidence>
<dbReference type="OrthoDB" id="1884872at2759"/>
<dbReference type="InterPro" id="IPR012921">
    <property type="entry name" value="SPOC_C"/>
</dbReference>
<feature type="compositionally biased region" description="Basic and acidic residues" evidence="18">
    <location>
        <begin position="197"/>
        <end position="239"/>
    </location>
</feature>
<feature type="region of interest" description="Disordered" evidence="18">
    <location>
        <begin position="1"/>
        <end position="298"/>
    </location>
</feature>
<proteinExistence type="predicted"/>
<dbReference type="Pfam" id="PF00628">
    <property type="entry name" value="PHD"/>
    <property type="match status" value="1"/>
</dbReference>
<keyword evidence="10" id="KW-0832">Ubl conjugation</keyword>
<dbReference type="SUPFAM" id="SSF46942">
    <property type="entry name" value="Elongation factor TFIIS domain 2"/>
    <property type="match status" value="1"/>
</dbReference>
<feature type="region of interest" description="Disordered" evidence="18">
    <location>
        <begin position="1361"/>
        <end position="1382"/>
    </location>
</feature>
<keyword evidence="9" id="KW-0862">Zinc</keyword>
<evidence type="ECO:0000256" key="11">
    <source>
        <dbReference type="ARBA" id="ARBA00022990"/>
    </source>
</evidence>
<feature type="compositionally biased region" description="Basic and acidic residues" evidence="18">
    <location>
        <begin position="467"/>
        <end position="479"/>
    </location>
</feature>
<evidence type="ECO:0000256" key="8">
    <source>
        <dbReference type="ARBA" id="ARBA00022771"/>
    </source>
</evidence>
<feature type="compositionally biased region" description="Polar residues" evidence="18">
    <location>
        <begin position="1112"/>
        <end position="1121"/>
    </location>
</feature>
<dbReference type="InterPro" id="IPR001965">
    <property type="entry name" value="Znf_PHD"/>
</dbReference>
<feature type="compositionally biased region" description="Acidic residues" evidence="18">
    <location>
        <begin position="1485"/>
        <end position="1499"/>
    </location>
</feature>
<feature type="compositionally biased region" description="Low complexity" evidence="18">
    <location>
        <begin position="599"/>
        <end position="608"/>
    </location>
</feature>
<name>A0A8T3D871_9TELE</name>
<feature type="compositionally biased region" description="Acidic residues" evidence="18">
    <location>
        <begin position="571"/>
        <end position="580"/>
    </location>
</feature>
<evidence type="ECO:0000256" key="9">
    <source>
        <dbReference type="ARBA" id="ARBA00022833"/>
    </source>
</evidence>
<feature type="compositionally biased region" description="Low complexity" evidence="18">
    <location>
        <begin position="719"/>
        <end position="733"/>
    </location>
</feature>
<dbReference type="GO" id="GO:0006351">
    <property type="term" value="P:DNA-templated transcription"/>
    <property type="evidence" value="ECO:0007669"/>
    <property type="project" value="InterPro"/>
</dbReference>
<feature type="region of interest" description="Disordered" evidence="18">
    <location>
        <begin position="466"/>
        <end position="733"/>
    </location>
</feature>
<evidence type="ECO:0000256" key="12">
    <source>
        <dbReference type="ARBA" id="ARBA00023212"/>
    </source>
</evidence>
<keyword evidence="8 17" id="KW-0863">Zinc-finger</keyword>
<evidence type="ECO:0000256" key="18">
    <source>
        <dbReference type="SAM" id="MobiDB-lite"/>
    </source>
</evidence>
<evidence type="ECO:0000259" key="19">
    <source>
        <dbReference type="PROSITE" id="PS50016"/>
    </source>
</evidence>
<feature type="compositionally biased region" description="Acidic residues" evidence="18">
    <location>
        <begin position="513"/>
        <end position="530"/>
    </location>
</feature>
<dbReference type="PROSITE" id="PS01359">
    <property type="entry name" value="ZF_PHD_1"/>
    <property type="match status" value="1"/>
</dbReference>
<dbReference type="CDD" id="cd15639">
    <property type="entry name" value="PHD_DIDO1_like"/>
    <property type="match status" value="1"/>
</dbReference>
<evidence type="ECO:0000256" key="1">
    <source>
        <dbReference type="ARBA" id="ARBA00004186"/>
    </source>
</evidence>
<dbReference type="Pfam" id="PF07744">
    <property type="entry name" value="SPOC"/>
    <property type="match status" value="1"/>
</dbReference>
<comment type="subunit">
    <text evidence="14">Interacts specifically (via PHD-type zinc finger) with histone H3 that is trimethylated at 'Lys-4' (H3K4me3), histone phosphorylation at 'Thr-3' or 'Thr-6' disrupts this binding and promotes translocation of DIDO1 from chromatin to the mitotic spindle during mitosis.</text>
</comment>
<feature type="domain" description="PHD-type" evidence="19">
    <location>
        <begin position="300"/>
        <end position="354"/>
    </location>
</feature>
<feature type="compositionally biased region" description="Basic and acidic residues" evidence="18">
    <location>
        <begin position="496"/>
        <end position="507"/>
    </location>
</feature>
<dbReference type="InterPro" id="IPR011011">
    <property type="entry name" value="Znf_FYVE_PHD"/>
</dbReference>
<keyword evidence="6" id="KW-0053">Apoptosis</keyword>
<feature type="region of interest" description="Disordered" evidence="18">
    <location>
        <begin position="834"/>
        <end position="912"/>
    </location>
</feature>
<feature type="region of interest" description="Disordered" evidence="18">
    <location>
        <begin position="949"/>
        <end position="1121"/>
    </location>
</feature>
<feature type="compositionally biased region" description="Basic and acidic residues" evidence="18">
    <location>
        <begin position="390"/>
        <end position="399"/>
    </location>
</feature>
<feature type="region of interest" description="Disordered" evidence="18">
    <location>
        <begin position="354"/>
        <end position="399"/>
    </location>
</feature>
<feature type="region of interest" description="Disordered" evidence="18">
    <location>
        <begin position="1276"/>
        <end position="1349"/>
    </location>
</feature>
<feature type="compositionally biased region" description="Acidic residues" evidence="18">
    <location>
        <begin position="1436"/>
        <end position="1452"/>
    </location>
</feature>
<dbReference type="Gene3D" id="3.30.40.10">
    <property type="entry name" value="Zinc/RING finger domain, C3HC4 (zinc finger)"/>
    <property type="match status" value="1"/>
</dbReference>
<feature type="compositionally biased region" description="Basic and acidic residues" evidence="18">
    <location>
        <begin position="970"/>
        <end position="982"/>
    </location>
</feature>
<dbReference type="InterPro" id="IPR003618">
    <property type="entry name" value="TFIIS_cen_dom"/>
</dbReference>
<dbReference type="InterPro" id="IPR019787">
    <property type="entry name" value="Znf_PHD-finger"/>
</dbReference>
<feature type="compositionally biased region" description="Low complexity" evidence="18">
    <location>
        <begin position="691"/>
        <end position="709"/>
    </location>
</feature>
<dbReference type="GO" id="GO:0008270">
    <property type="term" value="F:zinc ion binding"/>
    <property type="evidence" value="ECO:0007669"/>
    <property type="project" value="UniProtKB-KW"/>
</dbReference>
<dbReference type="FunFam" id="1.10.472.30:FF:000002">
    <property type="entry name" value="Death-inducer obliterator 1"/>
    <property type="match status" value="1"/>
</dbReference>
<keyword evidence="13" id="KW-0539">Nucleus</keyword>
<feature type="compositionally biased region" description="Low complexity" evidence="18">
    <location>
        <begin position="356"/>
        <end position="365"/>
    </location>
</feature>
<keyword evidence="7" id="KW-0479">Metal-binding</keyword>
<keyword evidence="12" id="KW-0206">Cytoskeleton</keyword>
<evidence type="ECO:0000256" key="6">
    <source>
        <dbReference type="ARBA" id="ARBA00022703"/>
    </source>
</evidence>
<dbReference type="PROSITE" id="PS51321">
    <property type="entry name" value="TFIIS_CENTRAL"/>
    <property type="match status" value="1"/>
</dbReference>
<feature type="compositionally biased region" description="Basic and acidic residues" evidence="18">
    <location>
        <begin position="1605"/>
        <end position="1616"/>
    </location>
</feature>
<feature type="domain" description="TFIIS central" evidence="20">
    <location>
        <begin position="731"/>
        <end position="851"/>
    </location>
</feature>
<evidence type="ECO:0000256" key="13">
    <source>
        <dbReference type="ARBA" id="ARBA00023242"/>
    </source>
</evidence>
<feature type="compositionally biased region" description="Polar residues" evidence="18">
    <location>
        <begin position="540"/>
        <end position="549"/>
    </location>
</feature>
<dbReference type="SMART" id="SM00510">
    <property type="entry name" value="TFS2M"/>
    <property type="match status" value="1"/>
</dbReference>
<keyword evidence="11" id="KW-0007">Acetylation</keyword>
<evidence type="ECO:0000256" key="7">
    <source>
        <dbReference type="ARBA" id="ARBA00022723"/>
    </source>
</evidence>
<dbReference type="InterPro" id="IPR013083">
    <property type="entry name" value="Znf_RING/FYVE/PHD"/>
</dbReference>
<keyword evidence="4" id="KW-1017">Isopeptide bond</keyword>
<evidence type="ECO:0000256" key="16">
    <source>
        <dbReference type="ARBA" id="ARBA00083537"/>
    </source>
</evidence>
<feature type="compositionally biased region" description="Acidic residues" evidence="18">
    <location>
        <begin position="278"/>
        <end position="295"/>
    </location>
</feature>
<dbReference type="Pfam" id="PF07500">
    <property type="entry name" value="TFIIS_M"/>
    <property type="match status" value="1"/>
</dbReference>
<keyword evidence="3" id="KW-0963">Cytoplasm</keyword>
<dbReference type="InterPro" id="IPR033082">
    <property type="entry name" value="DIDO1_PHD"/>
</dbReference>
<dbReference type="SMART" id="SM00249">
    <property type="entry name" value="PHD"/>
    <property type="match status" value="1"/>
</dbReference>
<dbReference type="Proteomes" id="UP000829720">
    <property type="component" value="Unassembled WGS sequence"/>
</dbReference>
<dbReference type="Gene3D" id="1.10.472.30">
    <property type="entry name" value="Transcription elongation factor S-II, central domain"/>
    <property type="match status" value="1"/>
</dbReference>
<feature type="compositionally biased region" description="Basic residues" evidence="18">
    <location>
        <begin position="480"/>
        <end position="495"/>
    </location>
</feature>
<feature type="compositionally biased region" description="Polar residues" evidence="18">
    <location>
        <begin position="1472"/>
        <end position="1483"/>
    </location>
</feature>
<feature type="compositionally biased region" description="Low complexity" evidence="18">
    <location>
        <begin position="1335"/>
        <end position="1349"/>
    </location>
</feature>
<feature type="compositionally biased region" description="Polar residues" evidence="18">
    <location>
        <begin position="130"/>
        <end position="143"/>
    </location>
</feature>
<comment type="subcellular location">
    <subcellularLocation>
        <location evidence="1">Cytoplasm</location>
        <location evidence="1">Cytoskeleton</location>
        <location evidence="1">Spindle</location>
    </subcellularLocation>
</comment>
<feature type="compositionally biased region" description="Pro residues" evidence="18">
    <location>
        <begin position="645"/>
        <end position="659"/>
    </location>
</feature>
<feature type="compositionally biased region" description="Polar residues" evidence="18">
    <location>
        <begin position="673"/>
        <end position="687"/>
    </location>
</feature>
<evidence type="ECO:0000256" key="4">
    <source>
        <dbReference type="ARBA" id="ARBA00022499"/>
    </source>
</evidence>
<evidence type="ECO:0000313" key="21">
    <source>
        <dbReference type="EMBL" id="KAI1890855.1"/>
    </source>
</evidence>
<keyword evidence="22" id="KW-1185">Reference proteome</keyword>
<dbReference type="SUPFAM" id="SSF57903">
    <property type="entry name" value="FYVE/PHD zinc finger"/>
    <property type="match status" value="1"/>
</dbReference>
<feature type="region of interest" description="Disordered" evidence="18">
    <location>
        <begin position="1428"/>
        <end position="1564"/>
    </location>
</feature>
<comment type="caution">
    <text evidence="21">The sequence shown here is derived from an EMBL/GenBank/DDBJ whole genome shotgun (WGS) entry which is preliminary data.</text>
</comment>
<gene>
    <name evidence="21" type="ORF">AGOR_G00157900</name>
</gene>
<feature type="compositionally biased region" description="Polar residues" evidence="18">
    <location>
        <begin position="1012"/>
        <end position="1038"/>
    </location>
</feature>
<dbReference type="PANTHER" id="PTHR11477:SF13">
    <property type="entry name" value="DEATH-INDUCER OBLITERATOR 1"/>
    <property type="match status" value="1"/>
</dbReference>
<evidence type="ECO:0000256" key="10">
    <source>
        <dbReference type="ARBA" id="ARBA00022843"/>
    </source>
</evidence>
<accession>A0A8T3D871</accession>
<dbReference type="GO" id="GO:0005634">
    <property type="term" value="C:nucleus"/>
    <property type="evidence" value="ECO:0007669"/>
    <property type="project" value="TreeGrafter"/>
</dbReference>
<organism evidence="21 22">
    <name type="scientific">Albula goreensis</name>
    <dbReference type="NCBI Taxonomy" id="1534307"/>
    <lineage>
        <taxon>Eukaryota</taxon>
        <taxon>Metazoa</taxon>
        <taxon>Chordata</taxon>
        <taxon>Craniata</taxon>
        <taxon>Vertebrata</taxon>
        <taxon>Euteleostomi</taxon>
        <taxon>Actinopterygii</taxon>
        <taxon>Neopterygii</taxon>
        <taxon>Teleostei</taxon>
        <taxon>Albuliformes</taxon>
        <taxon>Albulidae</taxon>
        <taxon>Albula</taxon>
    </lineage>
</organism>
<feature type="compositionally biased region" description="Polar residues" evidence="18">
    <location>
        <begin position="377"/>
        <end position="386"/>
    </location>
</feature>
<evidence type="ECO:0000256" key="15">
    <source>
        <dbReference type="ARBA" id="ARBA00070872"/>
    </source>
</evidence>
<sequence length="1863" mass="201529">MEDSMSPERSPAPGPEQNQDPLDISSQASAAGEEKEEKVEQTNEDSEKPETERSVKVSGEFKKTWGFRRTTIAKREMPGDTDSQDGRNAPVRRSGRQAKRTDKLEEFLSTAKRGRGGRRSAPAHLEASDPPSQTPTDAETASEASFDGNAEAKATDSKKSPERPRGHRNRTTAKAKEGSVSDNGSSDNEDEDNEETPNMKEEQTNQETDKTGDPEVLEEAKNKEEEEEKSKGGEEKPSAESRQASGSPARAPSKESTPTKKKPARPKAGGKRRRDKKDDDDDEDDDSSDNSDSEGYDPNALYCICRQKHNKRFMICCDRCEEWFHGDCVGITEARGRLLERNGEDYICPNCTVQKSRSASPGSASESDKRTVRKVGQATSAEQSLPSAGVEDKPGEDLGIKGRIEKATNPSGKKKIKIFQPAGAVETTAVLPKCIGPGCEKNALPDSVYCGNDCILRHAAAAMKSITDVKEPKPKEKSKTKSQKKPATRSTSKKRSLPERAVGRRSTESSGQPEEEDDSDSEEEEEEEEEHKEQEPAVASWSSDHNYNAVTPEKTAPFASSLFNKSSGKESEEDDEEEEATAVQKASPISSPPPKVSKKSPASPVTKTLTKGKKHISSPAGRGRVSKKPTLPPGKAPKSKKSNIPPAPPVPVPPLPAGPPASRHHITGALRVSKTTYTIPKKQSQPPASGPSTAARPPSVSSAPTVPSSAAPPRPPQPAVVAPQPQPNNQIRQNIRRSLTDILYKRVSDSDDLTISESEVGKLAVNIEKEMFNLFLNTDNKYKNKYRSIMFNLKDPKNKGLFYRVIGGDVTPSKLVRLSPEELLSREISEWRPRETTEVLEPNPRPPSGQTKPVPKQETAPDVDMEDSPPLSDGDVCIPATSPSPGMASAAEQEEPRPSPAPAPAPAVKNSQVNVASPVPDIFSSMLKDTTAEHRAHLFDLNCKICTGQKSAEEEPPPKKPKPSAPAVAKKVEVKAKQEPRPSKVGSSTSDSAPVAAAGSEAPVTESPASPEDTTIVTTSTQSFPTPVTIPAVSSVSITRRDPRTAGYRPPVTVAPAPATVSSSSEPPVTESKAALPPPPPPPPSAPKSILLKPAASPDSRFFAGSGASGPDSHSPQESETAMFLSSQEMMWKGFINMHTVAKFVTKAYLVSGSFEHLKEDLPDTIHIGGRISPHTVWDYVGKLKTSLSKELCLIRFHPATEEEEVAYISLFSYFSSRRRFGVVANNNRRIKDLYLIPLSAKDPLPSKLLPFDGPGLEPARPNLLLGLVICQKERKRSAAPPDGSEKRSKLQAQDPDETGLPKLPGVSRPEVKQEKPHLYNLEASVSTTPPGSPPLISASESSSGSLIPPTVLSLMSSLKGSAASSSGKDSPSSSTSSSSTPLQTILKTLFGKKKQDSEASLSPSEHISAEAVVPPVPLLDPIVQQFGQISKEKEIEEDEDDRPYDPEEEYDPAMGYGTEAPMVTGKAFETSKPSEVATSTANAEVDDVAYDPEDETIFDEVKGGVEVPGQTKAKPSSEGEGGASTLTEQQKMLDELNKQIEEEKRRLEEQEESIRQQRATGVTIADALLVPPTKSLLANSQLLQLGKKVEELVAKTPTAPVINQRRDPRQSRDPRQAAANRRLTSDSVEKEEASKEGPAEEPAPLQVDITQQAPTQPAVETQTGSVPFLDTTESTEVAIPLLGETIEPEMEDDTFTEPMEKGNKDSTKVEIESLLSTTSLKEEGVHLQAMKWDHSVSPHLTSLGGQEDHLHMLTVRELLHLNTGVLLRNSEVLIPQISLQGREVLHLHTLVGHEPTHLPTSQTMVEEDSHDSILTTILLMEGHCDTVVLCSPLHLRVPFRSQTEWVTALTLIGKTTGGMAQT</sequence>
<feature type="compositionally biased region" description="Basic and acidic residues" evidence="18">
    <location>
        <begin position="32"/>
        <end position="63"/>
    </location>
</feature>
<evidence type="ECO:0000256" key="2">
    <source>
        <dbReference type="ARBA" id="ARBA00022481"/>
    </source>
</evidence>
<dbReference type="PANTHER" id="PTHR11477">
    <property type="entry name" value="TRANSCRIPTION FACTOR S-II ZINC FINGER DOMAIN-CONTAINING PROTEIN"/>
    <property type="match status" value="1"/>
</dbReference>
<dbReference type="PROSITE" id="PS50016">
    <property type="entry name" value="ZF_PHD_2"/>
    <property type="match status" value="1"/>
</dbReference>
<evidence type="ECO:0000313" key="22">
    <source>
        <dbReference type="Proteomes" id="UP000829720"/>
    </source>
</evidence>
<feature type="compositionally biased region" description="Pro residues" evidence="18">
    <location>
        <begin position="1076"/>
        <end position="1086"/>
    </location>
</feature>
<feature type="region of interest" description="Disordered" evidence="18">
    <location>
        <begin position="1594"/>
        <end position="1645"/>
    </location>
</feature>
<dbReference type="GO" id="GO:0005819">
    <property type="term" value="C:spindle"/>
    <property type="evidence" value="ECO:0007669"/>
    <property type="project" value="UniProtKB-SubCell"/>
</dbReference>
<dbReference type="InterPro" id="IPR019786">
    <property type="entry name" value="Zinc_finger_PHD-type_CS"/>
</dbReference>
<dbReference type="EMBL" id="JAERUA010000014">
    <property type="protein sequence ID" value="KAI1890855.1"/>
    <property type="molecule type" value="Genomic_DNA"/>
</dbReference>
<evidence type="ECO:0000256" key="3">
    <source>
        <dbReference type="ARBA" id="ARBA00022490"/>
    </source>
</evidence>